<accession>A0A2A2LR86</accession>
<organism evidence="7 8">
    <name type="scientific">Diploscapter pachys</name>
    <dbReference type="NCBI Taxonomy" id="2018661"/>
    <lineage>
        <taxon>Eukaryota</taxon>
        <taxon>Metazoa</taxon>
        <taxon>Ecdysozoa</taxon>
        <taxon>Nematoda</taxon>
        <taxon>Chromadorea</taxon>
        <taxon>Rhabditida</taxon>
        <taxon>Rhabditina</taxon>
        <taxon>Rhabditomorpha</taxon>
        <taxon>Rhabditoidea</taxon>
        <taxon>Rhabditidae</taxon>
        <taxon>Diploscapter</taxon>
    </lineage>
</organism>
<name>A0A2A2LR86_9BILA</name>
<feature type="domain" description="C2H2-type" evidence="6">
    <location>
        <begin position="858"/>
        <end position="881"/>
    </location>
</feature>
<dbReference type="GO" id="GO:0010468">
    <property type="term" value="P:regulation of gene expression"/>
    <property type="evidence" value="ECO:0007669"/>
    <property type="project" value="TreeGrafter"/>
</dbReference>
<feature type="domain" description="C2H2-type" evidence="6">
    <location>
        <begin position="702"/>
        <end position="728"/>
    </location>
</feature>
<dbReference type="SMART" id="SM00355">
    <property type="entry name" value="ZnF_C2H2"/>
    <property type="match status" value="8"/>
</dbReference>
<sequence length="1005" mass="114959">MSLKTLICPVCNNIGHTSQTLERHILQAHLDYMPWKCTLCVKIDYRKYTKDEMRMHCHKFHHIKNADMIYCDNREKDTELCLLMERAKGRLAQTLAEMQEDGAEGIILNLPSTSSASGSGPSSIPELSSSLTSPNDQLLAAVDSVINKIEEPYPKPEVIDTSSNPLFTQVKVEVNEDKEMSELNEENAQNSIGSSTPCSSRTVSLAETLQVNTISGEDFEVDDALEEIVINDLDGKTIDKIYCWVCDKYFPASKGSMAEIMTHISIHMFALEGKARFSCRLCPDGAATRGNIQSHCIEKHGYEVCYDDNIRNWDTSDIQRVAKRCFRDEKFLVKIMMLKKQIKKESEEREVGEEVSDEVTMEDKREMMNEEIKKEEPAQNGHLCQDHMKFSPWMCTHCNERRYTKNQMRSHLWVTHRQKDASMLYLDDLWKDTELRILLEEAKRKGRLTGTENGEGDEQRTVDSARRMKETIDAVVSEEVANSAIWRLDTPSCRPIENYNDVVEKAIELIKKIRTLPLTQQIRNEDDNHLMANSSLHDNSNMFLPPQNSDINAQAGNIDVKQEIVVENAPSDSPQTPANDPTTSSAASSSTNYTPPFLLPVRVIARVHPGLQMDLSGPIPPPIIDVPSAAPPLPPNPVSTPAISSKKINGKSLYIEDRKKFLKLVKRYGNSPIMEKHVEKLRDATYNSDRKATGNSFSKDSIRCKLCSEVVAPTFQKIHVLKHFSGVHVNIGFACQVHVCRYVHWNEVGVRRHISKKHTKNANRNPKRIKINQLEQKADMFFEECFDGEVQQNNNQYDQKNPDAAEVNKYPIIMRKAPTKPTPAETLSDFCYICNRNIVFVLDHFAHHMGEIYEIHRFSCLVCPFKCALQTLITEHVFAKHFDKDLFEDSISKWSRELMLTLSRMCFNDPNYIEPFLPWTIESMQNSTEKENNQLKDLSEESKANGAEKDRGMAQELVKMEMEEEDDETKEDIPQPEKDFEQLFSVFNKHIKTENEEYEVITIDD</sequence>
<evidence type="ECO:0000313" key="8">
    <source>
        <dbReference type="Proteomes" id="UP000218231"/>
    </source>
</evidence>
<feature type="region of interest" description="Disordered" evidence="5">
    <location>
        <begin position="111"/>
        <end position="132"/>
    </location>
</feature>
<dbReference type="PANTHER" id="PTHR24403">
    <property type="entry name" value="ZINC FINGER PROTEIN"/>
    <property type="match status" value="1"/>
</dbReference>
<feature type="region of interest" description="Disordered" evidence="5">
    <location>
        <begin position="569"/>
        <end position="592"/>
    </location>
</feature>
<feature type="compositionally biased region" description="Basic and acidic residues" evidence="5">
    <location>
        <begin position="928"/>
        <end position="961"/>
    </location>
</feature>
<evidence type="ECO:0000256" key="3">
    <source>
        <dbReference type="ARBA" id="ARBA00022771"/>
    </source>
</evidence>
<evidence type="ECO:0000256" key="5">
    <source>
        <dbReference type="SAM" id="MobiDB-lite"/>
    </source>
</evidence>
<feature type="domain" description="C2H2-type" evidence="6">
    <location>
        <begin position="6"/>
        <end position="29"/>
    </location>
</feature>
<dbReference type="AlphaFoldDB" id="A0A2A2LR86"/>
<dbReference type="InterPro" id="IPR050688">
    <property type="entry name" value="Zinc_finger/UBP_domain"/>
</dbReference>
<feature type="compositionally biased region" description="Low complexity" evidence="5">
    <location>
        <begin position="576"/>
        <end position="592"/>
    </location>
</feature>
<feature type="region of interest" description="Disordered" evidence="5">
    <location>
        <begin position="928"/>
        <end position="977"/>
    </location>
</feature>
<proteinExistence type="predicted"/>
<dbReference type="GO" id="GO:0005634">
    <property type="term" value="C:nucleus"/>
    <property type="evidence" value="ECO:0007669"/>
    <property type="project" value="TreeGrafter"/>
</dbReference>
<feature type="domain" description="C2H2-type" evidence="6">
    <location>
        <begin position="277"/>
        <end position="300"/>
    </location>
</feature>
<keyword evidence="8" id="KW-1185">Reference proteome</keyword>
<evidence type="ECO:0000313" key="7">
    <source>
        <dbReference type="EMBL" id="PAV88649.1"/>
    </source>
</evidence>
<dbReference type="EMBL" id="LIAE01006503">
    <property type="protein sequence ID" value="PAV88649.1"/>
    <property type="molecule type" value="Genomic_DNA"/>
</dbReference>
<dbReference type="PANTHER" id="PTHR24403:SF67">
    <property type="entry name" value="FI01116P-RELATED"/>
    <property type="match status" value="1"/>
</dbReference>
<evidence type="ECO:0000256" key="2">
    <source>
        <dbReference type="ARBA" id="ARBA00022737"/>
    </source>
</evidence>
<reference evidence="7 8" key="1">
    <citation type="journal article" date="2017" name="Curr. Biol.">
        <title>Genome architecture and evolution of a unichromosomal asexual nematode.</title>
        <authorList>
            <person name="Fradin H."/>
            <person name="Zegar C."/>
            <person name="Gutwein M."/>
            <person name="Lucas J."/>
            <person name="Kovtun M."/>
            <person name="Corcoran D."/>
            <person name="Baugh L.R."/>
            <person name="Kiontke K."/>
            <person name="Gunsalus K."/>
            <person name="Fitch D.H."/>
            <person name="Piano F."/>
        </authorList>
    </citation>
    <scope>NUCLEOTIDE SEQUENCE [LARGE SCALE GENOMIC DNA]</scope>
    <source>
        <strain evidence="7">PF1309</strain>
    </source>
</reference>
<feature type="domain" description="C2H2-type" evidence="6">
    <location>
        <begin position="393"/>
        <end position="416"/>
    </location>
</feature>
<evidence type="ECO:0000256" key="1">
    <source>
        <dbReference type="ARBA" id="ARBA00022723"/>
    </source>
</evidence>
<keyword evidence="3" id="KW-0863">Zinc-finger</keyword>
<feature type="domain" description="C2H2-type" evidence="6">
    <location>
        <begin position="35"/>
        <end position="61"/>
    </location>
</feature>
<feature type="domain" description="C2H2-type" evidence="6">
    <location>
        <begin position="241"/>
        <end position="267"/>
    </location>
</feature>
<gene>
    <name evidence="7" type="ORF">WR25_26220</name>
</gene>
<dbReference type="Proteomes" id="UP000218231">
    <property type="component" value="Unassembled WGS sequence"/>
</dbReference>
<comment type="caution">
    <text evidence="7">The sequence shown here is derived from an EMBL/GenBank/DDBJ whole genome shotgun (WGS) entry which is preliminary data.</text>
</comment>
<keyword evidence="1" id="KW-0479">Metal-binding</keyword>
<feature type="domain" description="C2H2-type" evidence="6">
    <location>
        <begin position="733"/>
        <end position="758"/>
    </location>
</feature>
<protein>
    <recommendedName>
        <fullName evidence="6">C2H2-type domain-containing protein</fullName>
    </recommendedName>
</protein>
<keyword evidence="4" id="KW-0862">Zinc</keyword>
<keyword evidence="2" id="KW-0677">Repeat</keyword>
<evidence type="ECO:0000256" key="4">
    <source>
        <dbReference type="ARBA" id="ARBA00022833"/>
    </source>
</evidence>
<dbReference type="InterPro" id="IPR013087">
    <property type="entry name" value="Znf_C2H2_type"/>
</dbReference>
<dbReference type="GO" id="GO:0008270">
    <property type="term" value="F:zinc ion binding"/>
    <property type="evidence" value="ECO:0007669"/>
    <property type="project" value="UniProtKB-KW"/>
</dbReference>
<evidence type="ECO:0000259" key="6">
    <source>
        <dbReference type="SMART" id="SM00355"/>
    </source>
</evidence>